<keyword evidence="1" id="KW-1133">Transmembrane helix</keyword>
<dbReference type="GO" id="GO:0043683">
    <property type="term" value="P:type IV pilus assembly"/>
    <property type="evidence" value="ECO:0007669"/>
    <property type="project" value="InterPro"/>
</dbReference>
<dbReference type="Proteomes" id="UP000198658">
    <property type="component" value="Unassembled WGS sequence"/>
</dbReference>
<accession>A0A1H4BIJ8</accession>
<proteinExistence type="predicted"/>
<dbReference type="InterPro" id="IPR012902">
    <property type="entry name" value="N_methyl_site"/>
</dbReference>
<name>A0A1H4BIJ8_9GAMM</name>
<dbReference type="OrthoDB" id="5296662at2"/>
<organism evidence="2 3">
    <name type="scientific">Microbulbifer marinus</name>
    <dbReference type="NCBI Taxonomy" id="658218"/>
    <lineage>
        <taxon>Bacteria</taxon>
        <taxon>Pseudomonadati</taxon>
        <taxon>Pseudomonadota</taxon>
        <taxon>Gammaproteobacteria</taxon>
        <taxon>Cellvibrionales</taxon>
        <taxon>Microbulbiferaceae</taxon>
        <taxon>Microbulbifer</taxon>
    </lineage>
</organism>
<dbReference type="PROSITE" id="PS00409">
    <property type="entry name" value="PROKAR_NTER_METHYL"/>
    <property type="match status" value="1"/>
</dbReference>
<dbReference type="EMBL" id="FNQO01000006">
    <property type="protein sequence ID" value="SEA47971.1"/>
    <property type="molecule type" value="Genomic_DNA"/>
</dbReference>
<dbReference type="RefSeq" id="WP_091391145.1">
    <property type="nucleotide sequence ID" value="NZ_FNQO01000006.1"/>
</dbReference>
<protein>
    <submittedName>
        <fullName evidence="2">Type IV pilus assembly protein PilW</fullName>
    </submittedName>
</protein>
<sequence>MKSLKRQRGLSLIELMIGILLSALLLMGVLQIFDGNRNIMRMQTEFARVQESGRFAMDLLLQEIRMADFWGCAPPASSVRNHLDPKDPDYLAGYDDVYGVLIGSNGIGGENNVGANATVGGLKVVEGTDMLILGGTDDACRGRGNMVPSVNAQAMHVSPNCALEPGQIVLIANCESGELMTITSVQGKGGCTGGGGGGGNNEPEKLTITHNSGNCNMPGAVDNLKQSPLQRQYGADARILTPYLRTFFIAENQFGTSLYVSESGVGTQELVPRIENMQILYGADSDGDDAVDVWGRADEVEMKKVLNIRVQLVVASENSVQADDLEITDLDGKKWDYTDRKLRKIYLSSAKVRNRGDM</sequence>
<gene>
    <name evidence="2" type="ORF">SAMN05216562_3296</name>
</gene>
<evidence type="ECO:0000313" key="3">
    <source>
        <dbReference type="Proteomes" id="UP000198658"/>
    </source>
</evidence>
<dbReference type="NCBIfam" id="TIGR02532">
    <property type="entry name" value="IV_pilin_GFxxxE"/>
    <property type="match status" value="1"/>
</dbReference>
<keyword evidence="1" id="KW-0812">Transmembrane</keyword>
<dbReference type="Pfam" id="PF07963">
    <property type="entry name" value="N_methyl"/>
    <property type="match status" value="1"/>
</dbReference>
<feature type="transmembrane region" description="Helical" evidence="1">
    <location>
        <begin position="12"/>
        <end position="33"/>
    </location>
</feature>
<evidence type="ECO:0000256" key="1">
    <source>
        <dbReference type="SAM" id="Phobius"/>
    </source>
</evidence>
<reference evidence="3" key="1">
    <citation type="submission" date="2016-10" db="EMBL/GenBank/DDBJ databases">
        <authorList>
            <person name="Varghese N."/>
            <person name="Submissions S."/>
        </authorList>
    </citation>
    <scope>NUCLEOTIDE SEQUENCE [LARGE SCALE GENOMIC DNA]</scope>
    <source>
        <strain evidence="3">CGMCC 1.10657</strain>
    </source>
</reference>
<keyword evidence="3" id="KW-1185">Reference proteome</keyword>
<dbReference type="InterPro" id="IPR032092">
    <property type="entry name" value="PilW"/>
</dbReference>
<dbReference type="Pfam" id="PF16074">
    <property type="entry name" value="PilW"/>
    <property type="match status" value="1"/>
</dbReference>
<dbReference type="STRING" id="658218.SAMN05216562_3296"/>
<evidence type="ECO:0000313" key="2">
    <source>
        <dbReference type="EMBL" id="SEA47971.1"/>
    </source>
</evidence>
<dbReference type="AlphaFoldDB" id="A0A1H4BIJ8"/>
<keyword evidence="1" id="KW-0472">Membrane</keyword>